<organism evidence="2 3">
    <name type="scientific">Halpernia humi</name>
    <dbReference type="NCBI Taxonomy" id="493375"/>
    <lineage>
        <taxon>Bacteria</taxon>
        <taxon>Pseudomonadati</taxon>
        <taxon>Bacteroidota</taxon>
        <taxon>Flavobacteriia</taxon>
        <taxon>Flavobacteriales</taxon>
        <taxon>Weeksellaceae</taxon>
        <taxon>Chryseobacterium group</taxon>
        <taxon>Halpernia</taxon>
    </lineage>
</organism>
<evidence type="ECO:0000313" key="3">
    <source>
        <dbReference type="Proteomes" id="UP000236738"/>
    </source>
</evidence>
<name>A0A1H5YB76_9FLAO</name>
<keyword evidence="3" id="KW-1185">Reference proteome</keyword>
<keyword evidence="1" id="KW-0812">Transmembrane</keyword>
<feature type="transmembrane region" description="Helical" evidence="1">
    <location>
        <begin position="7"/>
        <end position="28"/>
    </location>
</feature>
<keyword evidence="1" id="KW-0472">Membrane</keyword>
<reference evidence="3" key="1">
    <citation type="submission" date="2016-10" db="EMBL/GenBank/DDBJ databases">
        <authorList>
            <person name="Varghese N."/>
            <person name="Submissions S."/>
        </authorList>
    </citation>
    <scope>NUCLEOTIDE SEQUENCE [LARGE SCALE GENOMIC DNA]</scope>
    <source>
        <strain evidence="3">DSM 21580</strain>
    </source>
</reference>
<accession>A0A1H5YB76</accession>
<evidence type="ECO:0000256" key="1">
    <source>
        <dbReference type="SAM" id="Phobius"/>
    </source>
</evidence>
<feature type="transmembrane region" description="Helical" evidence="1">
    <location>
        <begin position="40"/>
        <end position="61"/>
    </location>
</feature>
<dbReference type="EMBL" id="FNUS01000003">
    <property type="protein sequence ID" value="SEG21015.1"/>
    <property type="molecule type" value="Genomic_DNA"/>
</dbReference>
<gene>
    <name evidence="2" type="ORF">SAMN05421847_1746</name>
</gene>
<dbReference type="Proteomes" id="UP000236738">
    <property type="component" value="Unassembled WGS sequence"/>
</dbReference>
<protein>
    <submittedName>
        <fullName evidence="2">Uncharacterized protein</fullName>
    </submittedName>
</protein>
<keyword evidence="1" id="KW-1133">Transmembrane helix</keyword>
<sequence length="72" mass="8169">MKAKYLVYLVMISLILRILLNLSIPLIFNNTKIEPLTFGFIGGGVNLLILLSIIGLLIKIFKYQNKNDFLNS</sequence>
<proteinExistence type="predicted"/>
<evidence type="ECO:0000313" key="2">
    <source>
        <dbReference type="EMBL" id="SEG21015.1"/>
    </source>
</evidence>
<dbReference type="AlphaFoldDB" id="A0A1H5YB76"/>